<evidence type="ECO:0000256" key="1">
    <source>
        <dbReference type="SAM" id="MobiDB-lite"/>
    </source>
</evidence>
<sequence>MSSDTGPLPLKARDAVDGATPAARATAASVGRDGRAAPSREGFVRDAPGPVAGSSIAR</sequence>
<accession>A0ABN1ZCD0</accession>
<comment type="caution">
    <text evidence="2">The sequence shown here is derived from an EMBL/GenBank/DDBJ whole genome shotgun (WGS) entry which is preliminary data.</text>
</comment>
<keyword evidence="3" id="KW-1185">Reference proteome</keyword>
<protein>
    <submittedName>
        <fullName evidence="2">Uncharacterized protein</fullName>
    </submittedName>
</protein>
<organism evidence="2 3">
    <name type="scientific">Curtobacterium herbarum</name>
    <dbReference type="NCBI Taxonomy" id="150122"/>
    <lineage>
        <taxon>Bacteria</taxon>
        <taxon>Bacillati</taxon>
        <taxon>Actinomycetota</taxon>
        <taxon>Actinomycetes</taxon>
        <taxon>Micrococcales</taxon>
        <taxon>Microbacteriaceae</taxon>
        <taxon>Curtobacterium</taxon>
    </lineage>
</organism>
<proteinExistence type="predicted"/>
<dbReference type="EMBL" id="BAAAJX010000005">
    <property type="protein sequence ID" value="GAA1493240.1"/>
    <property type="molecule type" value="Genomic_DNA"/>
</dbReference>
<evidence type="ECO:0000313" key="3">
    <source>
        <dbReference type="Proteomes" id="UP001501742"/>
    </source>
</evidence>
<reference evidence="2 3" key="1">
    <citation type="journal article" date="2019" name="Int. J. Syst. Evol. Microbiol.">
        <title>The Global Catalogue of Microorganisms (GCM) 10K type strain sequencing project: providing services to taxonomists for standard genome sequencing and annotation.</title>
        <authorList>
            <consortium name="The Broad Institute Genomics Platform"/>
            <consortium name="The Broad Institute Genome Sequencing Center for Infectious Disease"/>
            <person name="Wu L."/>
            <person name="Ma J."/>
        </authorList>
    </citation>
    <scope>NUCLEOTIDE SEQUENCE [LARGE SCALE GENOMIC DNA]</scope>
    <source>
        <strain evidence="2 3">JCM 12140</strain>
    </source>
</reference>
<gene>
    <name evidence="2" type="ORF">GCM10009627_15860</name>
</gene>
<dbReference type="Proteomes" id="UP001501742">
    <property type="component" value="Unassembled WGS sequence"/>
</dbReference>
<feature type="compositionally biased region" description="Low complexity" evidence="1">
    <location>
        <begin position="17"/>
        <end position="31"/>
    </location>
</feature>
<name>A0ABN1ZCD0_9MICO</name>
<feature type="region of interest" description="Disordered" evidence="1">
    <location>
        <begin position="1"/>
        <end position="58"/>
    </location>
</feature>
<evidence type="ECO:0000313" key="2">
    <source>
        <dbReference type="EMBL" id="GAA1493240.1"/>
    </source>
</evidence>